<dbReference type="GO" id="GO:0019676">
    <property type="term" value="P:ammonia assimilation cycle"/>
    <property type="evidence" value="ECO:0007669"/>
    <property type="project" value="TreeGrafter"/>
</dbReference>
<keyword evidence="7" id="KW-0479">Metal-binding</keyword>
<keyword evidence="18" id="KW-1185">Reference proteome</keyword>
<proteinExistence type="inferred from homology"/>
<keyword evidence="13" id="KW-0003">3Fe-4S</keyword>
<evidence type="ECO:0000256" key="12">
    <source>
        <dbReference type="ARBA" id="ARBA00023164"/>
    </source>
</evidence>
<dbReference type="EC" id="1.4.7.1" evidence="15"/>
<evidence type="ECO:0000256" key="6">
    <source>
        <dbReference type="ARBA" id="ARBA00022643"/>
    </source>
</evidence>
<dbReference type="AlphaFoldDB" id="A0A0L0UJQ4"/>
<dbReference type="PANTHER" id="PTHR11938">
    <property type="entry name" value="FAD NADPH DEHYDROGENASE/OXIDOREDUCTASE"/>
    <property type="match status" value="1"/>
</dbReference>
<dbReference type="Proteomes" id="UP000054564">
    <property type="component" value="Unassembled WGS sequence"/>
</dbReference>
<feature type="non-terminal residue" evidence="17">
    <location>
        <position position="111"/>
    </location>
</feature>
<keyword evidence="11" id="KW-0411">Iron-sulfur</keyword>
<keyword evidence="8" id="KW-0315">Glutamine amidotransferase</keyword>
<keyword evidence="12" id="KW-0314">Glutamate biosynthesis</keyword>
<reference evidence="18" key="1">
    <citation type="submission" date="2014-03" db="EMBL/GenBank/DDBJ databases">
        <title>The Genome Sequence of Puccinia striiformis f. sp. tritici PST-78.</title>
        <authorList>
            <consortium name="The Broad Institute Genome Sequencing Platform"/>
            <person name="Cuomo C."/>
            <person name="Hulbert S."/>
            <person name="Chen X."/>
            <person name="Walker B."/>
            <person name="Young S.K."/>
            <person name="Zeng Q."/>
            <person name="Gargeya S."/>
            <person name="Fitzgerald M."/>
            <person name="Haas B."/>
            <person name="Abouelleil A."/>
            <person name="Alvarado L."/>
            <person name="Arachchi H.M."/>
            <person name="Berlin A.M."/>
            <person name="Chapman S.B."/>
            <person name="Goldberg J."/>
            <person name="Griggs A."/>
            <person name="Gujja S."/>
            <person name="Hansen M."/>
            <person name="Howarth C."/>
            <person name="Imamovic A."/>
            <person name="Larimer J."/>
            <person name="McCowan C."/>
            <person name="Montmayeur A."/>
            <person name="Murphy C."/>
            <person name="Neiman D."/>
            <person name="Pearson M."/>
            <person name="Priest M."/>
            <person name="Roberts A."/>
            <person name="Saif S."/>
            <person name="Shea T."/>
            <person name="Sisk P."/>
            <person name="Sykes S."/>
            <person name="Wortman J."/>
            <person name="Nusbaum C."/>
            <person name="Birren B."/>
        </authorList>
    </citation>
    <scope>NUCLEOTIDE SEQUENCE [LARGE SCALE GENOMIC DNA]</scope>
    <source>
        <strain evidence="18">race PST-78</strain>
    </source>
</reference>
<protein>
    <recommendedName>
        <fullName evidence="15">glutamate synthase (ferredoxin)</fullName>
        <ecNumber evidence="15">1.4.7.1</ecNumber>
    </recommendedName>
</protein>
<comment type="cofactor">
    <cofactor evidence="1">
        <name>FMN</name>
        <dbReference type="ChEBI" id="CHEBI:58210"/>
    </cofactor>
</comment>
<evidence type="ECO:0000256" key="2">
    <source>
        <dbReference type="ARBA" id="ARBA00001927"/>
    </source>
</evidence>
<comment type="caution">
    <text evidence="17">The sequence shown here is derived from an EMBL/GenBank/DDBJ whole genome shotgun (WGS) entry which is preliminary data.</text>
</comment>
<accession>A0A0L0UJQ4</accession>
<dbReference type="PANTHER" id="PTHR11938:SF133">
    <property type="entry name" value="GLUTAMATE SYNTHASE (NADH)"/>
    <property type="match status" value="1"/>
</dbReference>
<dbReference type="GO" id="GO:0006537">
    <property type="term" value="P:glutamate biosynthetic process"/>
    <property type="evidence" value="ECO:0007669"/>
    <property type="project" value="UniProtKB-KW"/>
</dbReference>
<keyword evidence="10" id="KW-0408">Iron</keyword>
<evidence type="ECO:0000313" key="18">
    <source>
        <dbReference type="Proteomes" id="UP000054564"/>
    </source>
</evidence>
<dbReference type="Gene3D" id="3.60.20.10">
    <property type="entry name" value="Glutamine Phosphoribosylpyrophosphate, subunit 1, domain 1"/>
    <property type="match status" value="1"/>
</dbReference>
<evidence type="ECO:0000256" key="1">
    <source>
        <dbReference type="ARBA" id="ARBA00001917"/>
    </source>
</evidence>
<dbReference type="GO" id="GO:0016040">
    <property type="term" value="F:glutamate synthase (NADH) activity"/>
    <property type="evidence" value="ECO:0007669"/>
    <property type="project" value="TreeGrafter"/>
</dbReference>
<evidence type="ECO:0000256" key="11">
    <source>
        <dbReference type="ARBA" id="ARBA00023014"/>
    </source>
</evidence>
<dbReference type="InterPro" id="IPR050711">
    <property type="entry name" value="ET-N_metabolism_enzyme"/>
</dbReference>
<dbReference type="GO" id="GO:0016041">
    <property type="term" value="F:glutamate synthase (ferredoxin) activity"/>
    <property type="evidence" value="ECO:0007669"/>
    <property type="project" value="UniProtKB-EC"/>
</dbReference>
<feature type="domain" description="Glutamine amidotransferase type-2" evidence="16">
    <location>
        <begin position="21"/>
        <end position="111"/>
    </location>
</feature>
<dbReference type="OrthoDB" id="4327079at2759"/>
<evidence type="ECO:0000313" key="17">
    <source>
        <dbReference type="EMBL" id="KNE86929.1"/>
    </source>
</evidence>
<gene>
    <name evidence="17" type="ORF">PSTG_19702</name>
</gene>
<keyword evidence="6" id="KW-0288">FMN</keyword>
<comment type="similarity">
    <text evidence="3">Belongs to the glutamate synthase family.</text>
</comment>
<evidence type="ECO:0000259" key="16">
    <source>
        <dbReference type="Pfam" id="PF00310"/>
    </source>
</evidence>
<dbReference type="InterPro" id="IPR029055">
    <property type="entry name" value="Ntn_hydrolases_N"/>
</dbReference>
<organism evidence="17 18">
    <name type="scientific">Puccinia striiformis f. sp. tritici PST-78</name>
    <dbReference type="NCBI Taxonomy" id="1165861"/>
    <lineage>
        <taxon>Eukaryota</taxon>
        <taxon>Fungi</taxon>
        <taxon>Dikarya</taxon>
        <taxon>Basidiomycota</taxon>
        <taxon>Pucciniomycotina</taxon>
        <taxon>Pucciniomycetes</taxon>
        <taxon>Pucciniales</taxon>
        <taxon>Pucciniaceae</taxon>
        <taxon>Puccinia</taxon>
    </lineage>
</organism>
<keyword evidence="9" id="KW-0560">Oxidoreductase</keyword>
<evidence type="ECO:0000256" key="13">
    <source>
        <dbReference type="ARBA" id="ARBA00023291"/>
    </source>
</evidence>
<dbReference type="SUPFAM" id="SSF56235">
    <property type="entry name" value="N-terminal nucleophile aminohydrolases (Ntn hydrolases)"/>
    <property type="match status" value="1"/>
</dbReference>
<comment type="cofactor">
    <cofactor evidence="2">
        <name>[3Fe-4S] cluster</name>
        <dbReference type="ChEBI" id="CHEBI:21137"/>
    </cofactor>
</comment>
<dbReference type="GO" id="GO:0046872">
    <property type="term" value="F:metal ion binding"/>
    <property type="evidence" value="ECO:0007669"/>
    <property type="project" value="UniProtKB-KW"/>
</dbReference>
<sequence length="111" mass="12474">MTHRGATGADARDGDGAGVMGRYAVGNVFFRPNPIEALAEHKATFERIALTHKLKVLGWRELPRNNAILGPAALSREPMILQPFVVPESHEADAYFDEKEFERQLYVLRKQ</sequence>
<dbReference type="Pfam" id="PF00310">
    <property type="entry name" value="GATase_2"/>
    <property type="match status" value="1"/>
</dbReference>
<evidence type="ECO:0000256" key="10">
    <source>
        <dbReference type="ARBA" id="ARBA00023004"/>
    </source>
</evidence>
<comment type="pathway">
    <text evidence="14">Amino-acid biosynthesis; L-glutamate biosynthesis via GLT pathway; L-glutamate from 2-oxoglutarate and L-glutamine (ferredoxin route): step 1/1.</text>
</comment>
<dbReference type="InterPro" id="IPR017932">
    <property type="entry name" value="GATase_2_dom"/>
</dbReference>
<evidence type="ECO:0000256" key="15">
    <source>
        <dbReference type="ARBA" id="ARBA00039085"/>
    </source>
</evidence>
<name>A0A0L0UJQ4_9BASI</name>
<keyword evidence="4" id="KW-0028">Amino-acid biosynthesis</keyword>
<dbReference type="GO" id="GO:0051538">
    <property type="term" value="F:3 iron, 4 sulfur cluster binding"/>
    <property type="evidence" value="ECO:0007669"/>
    <property type="project" value="UniProtKB-KW"/>
</dbReference>
<evidence type="ECO:0000256" key="5">
    <source>
        <dbReference type="ARBA" id="ARBA00022630"/>
    </source>
</evidence>
<evidence type="ECO:0000256" key="3">
    <source>
        <dbReference type="ARBA" id="ARBA00009716"/>
    </source>
</evidence>
<evidence type="ECO:0000256" key="9">
    <source>
        <dbReference type="ARBA" id="ARBA00023002"/>
    </source>
</evidence>
<evidence type="ECO:0000256" key="4">
    <source>
        <dbReference type="ARBA" id="ARBA00022605"/>
    </source>
</evidence>
<dbReference type="EMBL" id="AJIL01007509">
    <property type="protein sequence ID" value="KNE86929.1"/>
    <property type="molecule type" value="Genomic_DNA"/>
</dbReference>
<evidence type="ECO:0000256" key="14">
    <source>
        <dbReference type="ARBA" id="ARBA00037928"/>
    </source>
</evidence>
<evidence type="ECO:0000256" key="7">
    <source>
        <dbReference type="ARBA" id="ARBA00022723"/>
    </source>
</evidence>
<evidence type="ECO:0000256" key="8">
    <source>
        <dbReference type="ARBA" id="ARBA00022962"/>
    </source>
</evidence>
<dbReference type="STRING" id="1165861.A0A0L0UJQ4"/>
<keyword evidence="5" id="KW-0285">Flavoprotein</keyword>